<evidence type="ECO:0000256" key="5">
    <source>
        <dbReference type="ARBA" id="ARBA00022801"/>
    </source>
</evidence>
<reference evidence="11" key="1">
    <citation type="journal article" date="2019" name="Int. J. Syst. Evol. Microbiol.">
        <title>The Global Catalogue of Microorganisms (GCM) 10K type strain sequencing project: providing services to taxonomists for standard genome sequencing and annotation.</title>
        <authorList>
            <consortium name="The Broad Institute Genomics Platform"/>
            <consortium name="The Broad Institute Genome Sequencing Center for Infectious Disease"/>
            <person name="Wu L."/>
            <person name="Ma J."/>
        </authorList>
    </citation>
    <scope>NUCLEOTIDE SEQUENCE [LARGE SCALE GENOMIC DNA]</scope>
    <source>
        <strain evidence="11">KCTC 52042</strain>
    </source>
</reference>
<name>A0ABW5JDS1_9BACT</name>
<dbReference type="Pfam" id="PF03160">
    <property type="entry name" value="Calx-beta"/>
    <property type="match status" value="1"/>
</dbReference>
<dbReference type="NCBIfam" id="TIGR04183">
    <property type="entry name" value="Por_Secre_tail"/>
    <property type="match status" value="1"/>
</dbReference>
<feature type="region of interest" description="Disordered" evidence="7">
    <location>
        <begin position="173"/>
        <end position="196"/>
    </location>
</feature>
<dbReference type="InterPro" id="IPR038081">
    <property type="entry name" value="CalX-like_sf"/>
</dbReference>
<dbReference type="EMBL" id="JBHULI010000001">
    <property type="protein sequence ID" value="MFD2530868.1"/>
    <property type="molecule type" value="Genomic_DNA"/>
</dbReference>
<feature type="domain" description="Secretion system C-terminal sorting" evidence="9">
    <location>
        <begin position="589"/>
        <end position="665"/>
    </location>
</feature>
<keyword evidence="10" id="KW-0255">Endonuclease</keyword>
<evidence type="ECO:0000256" key="4">
    <source>
        <dbReference type="ARBA" id="ARBA00022737"/>
    </source>
</evidence>
<dbReference type="PANTHER" id="PTHR33607:SF2">
    <property type="entry name" value="ENDONUCLEASE-1"/>
    <property type="match status" value="1"/>
</dbReference>
<gene>
    <name evidence="10" type="ORF">ACFSVN_00230</name>
</gene>
<dbReference type="InterPro" id="IPR007346">
    <property type="entry name" value="Endonuclease-I"/>
</dbReference>
<dbReference type="InterPro" id="IPR026444">
    <property type="entry name" value="Secre_tail"/>
</dbReference>
<keyword evidence="3" id="KW-0732">Signal</keyword>
<dbReference type="RefSeq" id="WP_390296834.1">
    <property type="nucleotide sequence ID" value="NZ_JBHULI010000001.1"/>
</dbReference>
<evidence type="ECO:0000256" key="2">
    <source>
        <dbReference type="ARBA" id="ARBA00022722"/>
    </source>
</evidence>
<evidence type="ECO:0000259" key="9">
    <source>
        <dbReference type="Pfam" id="PF18962"/>
    </source>
</evidence>
<evidence type="ECO:0000313" key="10">
    <source>
        <dbReference type="EMBL" id="MFD2530868.1"/>
    </source>
</evidence>
<dbReference type="PANTHER" id="PTHR33607">
    <property type="entry name" value="ENDONUCLEASE-1"/>
    <property type="match status" value="1"/>
</dbReference>
<protein>
    <submittedName>
        <fullName evidence="10">Endonuclease</fullName>
    </submittedName>
</protein>
<comment type="similarity">
    <text evidence="1">Belongs to the EndA/NucM nuclease family.</text>
</comment>
<keyword evidence="6" id="KW-0106">Calcium</keyword>
<keyword evidence="4" id="KW-0677">Repeat</keyword>
<keyword evidence="11" id="KW-1185">Reference proteome</keyword>
<organism evidence="10 11">
    <name type="scientific">Gracilimonas halophila</name>
    <dbReference type="NCBI Taxonomy" id="1834464"/>
    <lineage>
        <taxon>Bacteria</taxon>
        <taxon>Pseudomonadati</taxon>
        <taxon>Balneolota</taxon>
        <taxon>Balneolia</taxon>
        <taxon>Balneolales</taxon>
        <taxon>Balneolaceae</taxon>
        <taxon>Gracilimonas</taxon>
    </lineage>
</organism>
<accession>A0ABW5JDS1</accession>
<evidence type="ECO:0000256" key="1">
    <source>
        <dbReference type="ARBA" id="ARBA00006429"/>
    </source>
</evidence>
<dbReference type="InterPro" id="IPR003644">
    <property type="entry name" value="Calx_beta"/>
</dbReference>
<dbReference type="GO" id="GO:0004519">
    <property type="term" value="F:endonuclease activity"/>
    <property type="evidence" value="ECO:0007669"/>
    <property type="project" value="UniProtKB-KW"/>
</dbReference>
<keyword evidence="2" id="KW-0540">Nuclease</keyword>
<dbReference type="Pfam" id="PF04231">
    <property type="entry name" value="Endonuclease_1"/>
    <property type="match status" value="1"/>
</dbReference>
<proteinExistence type="inferred from homology"/>
<dbReference type="Gene3D" id="2.60.40.2030">
    <property type="match status" value="1"/>
</dbReference>
<dbReference type="Gene3D" id="2.60.40.4070">
    <property type="match status" value="1"/>
</dbReference>
<evidence type="ECO:0000256" key="6">
    <source>
        <dbReference type="ARBA" id="ARBA00022837"/>
    </source>
</evidence>
<keyword evidence="5" id="KW-0378">Hydrolase</keyword>
<sequence>MAISSTLLERTVLTFFVLVLFYPAAVSAQSCPAQGTEIFPELSGQELIDTLVAEYKSVTVLNYNSAREQLYGTIDNKNGIVEGIYTGYKAAIDPSGDNPRLQAVDVGINAEHSWPQSKGAVEGTNAHSDMHHLYPAYESANSSRSNHPYYEIPDQQTDGWWRYQTQFSTPVADSIDQYSEKRNSHPNSSYSGSWEPRESVEGDIARSMFYFYTMYKTQADEADPFFFEVQKEFLRSWNGLDVVSQREYERTCAIAEFQDGKVNPFVIDPTLVERAYFEGQIGQTNVQFTASALTIGEAHGELEIQVSISNPDPDLETFVDVVISGESATANEDYQSFSTKTITFPAGSLERQYFTLTTLDDDIQETEESIVFDLQNVQGPENAGIGSPETLTVTLQDDDGDRPDDVWVNEFHYENTGTDQGEFIEIGVDAEFPDLNAVTLSLYNGNGGTVYSSYSGNDFKRGSTTQGISFYYVDLPVNGIQNGDPDGMSLDISGEIVQFLSYGGTFTAVKGPAQNLNSTDIGITQSNSSTPAGSSLSLMGNGRSYLDFSWELVESHTKGEVNTNQSIDLASSNEENPEIADRFTLEQNYPNPFNPTTVIKYQLAENSDVRLKVFDILGREVASLVDSKLQRAGSYNVTFEGSGLSSGIYVYQLQIDTQTYARKMVLTK</sequence>
<dbReference type="SUPFAM" id="SSF141072">
    <property type="entry name" value="CalX-like"/>
    <property type="match status" value="1"/>
</dbReference>
<dbReference type="SUPFAM" id="SSF54060">
    <property type="entry name" value="His-Me finger endonucleases"/>
    <property type="match status" value="1"/>
</dbReference>
<evidence type="ECO:0000313" key="11">
    <source>
        <dbReference type="Proteomes" id="UP001597460"/>
    </source>
</evidence>
<evidence type="ECO:0000259" key="8">
    <source>
        <dbReference type="Pfam" id="PF03160"/>
    </source>
</evidence>
<dbReference type="InterPro" id="IPR044925">
    <property type="entry name" value="His-Me_finger_sf"/>
</dbReference>
<feature type="domain" description="Calx-beta" evidence="8">
    <location>
        <begin position="284"/>
        <end position="399"/>
    </location>
</feature>
<comment type="caution">
    <text evidence="10">The sequence shown here is derived from an EMBL/GenBank/DDBJ whole genome shotgun (WGS) entry which is preliminary data.</text>
</comment>
<dbReference type="Pfam" id="PF18962">
    <property type="entry name" value="Por_Secre_tail"/>
    <property type="match status" value="1"/>
</dbReference>
<evidence type="ECO:0000256" key="7">
    <source>
        <dbReference type="SAM" id="MobiDB-lite"/>
    </source>
</evidence>
<dbReference type="Proteomes" id="UP001597460">
    <property type="component" value="Unassembled WGS sequence"/>
</dbReference>
<evidence type="ECO:0000256" key="3">
    <source>
        <dbReference type="ARBA" id="ARBA00022729"/>
    </source>
</evidence>